<keyword evidence="2" id="KW-1185">Reference proteome</keyword>
<proteinExistence type="predicted"/>
<comment type="caution">
    <text evidence="1">The sequence shown here is derived from an EMBL/GenBank/DDBJ whole genome shotgun (WGS) entry which is preliminary data.</text>
</comment>
<protein>
    <submittedName>
        <fullName evidence="1">Uncharacterized protein</fullName>
    </submittedName>
</protein>
<reference evidence="1 2" key="1">
    <citation type="submission" date="2017-06" db="EMBL/GenBank/DDBJ databases">
        <title>Comparative genomic analysis of Ambrosia Fusariam Clade fungi.</title>
        <authorList>
            <person name="Stajich J.E."/>
            <person name="Carrillo J."/>
            <person name="Kijimoto T."/>
            <person name="Eskalen A."/>
            <person name="O'Donnell K."/>
            <person name="Kasson M."/>
        </authorList>
    </citation>
    <scope>NUCLEOTIDE SEQUENCE [LARGE SCALE GENOMIC DNA]</scope>
    <source>
        <strain evidence="1 2">NRRL62579</strain>
    </source>
</reference>
<organism evidence="1 2">
    <name type="scientific">Fusarium oligoseptatum</name>
    <dbReference type="NCBI Taxonomy" id="2604345"/>
    <lineage>
        <taxon>Eukaryota</taxon>
        <taxon>Fungi</taxon>
        <taxon>Dikarya</taxon>
        <taxon>Ascomycota</taxon>
        <taxon>Pezizomycotina</taxon>
        <taxon>Sordariomycetes</taxon>
        <taxon>Hypocreomycetidae</taxon>
        <taxon>Hypocreales</taxon>
        <taxon>Nectriaceae</taxon>
        <taxon>Fusarium</taxon>
        <taxon>Fusarium solani species complex</taxon>
    </lineage>
</organism>
<evidence type="ECO:0000313" key="1">
    <source>
        <dbReference type="EMBL" id="RSL95091.1"/>
    </source>
</evidence>
<dbReference type="AlphaFoldDB" id="A0A428SZ69"/>
<accession>A0A428SZ69</accession>
<name>A0A428SZ69_9HYPO</name>
<dbReference type="EMBL" id="NKCK01000157">
    <property type="protein sequence ID" value="RSL95091.1"/>
    <property type="molecule type" value="Genomic_DNA"/>
</dbReference>
<sequence>MDQAHCAPSPSSRLSLIPLTLGLPSCRFPLVYDSGELTLVELCRIYAVGHWGPHGTSIYHPPALHKPPRPIAYLYLLLSLSLSSPQLHLPYPLLSHFTLPQVILPTPQPGLN</sequence>
<evidence type="ECO:0000313" key="2">
    <source>
        <dbReference type="Proteomes" id="UP000287144"/>
    </source>
</evidence>
<gene>
    <name evidence="1" type="ORF">CEP52_012259</name>
</gene>
<dbReference type="Proteomes" id="UP000287144">
    <property type="component" value="Unassembled WGS sequence"/>
</dbReference>